<evidence type="ECO:0000313" key="2">
    <source>
        <dbReference type="Proteomes" id="UP000034090"/>
    </source>
</evidence>
<dbReference type="STRING" id="1618578.UV74_C0001G0102"/>
<reference evidence="1 2" key="1">
    <citation type="journal article" date="2015" name="Nature">
        <title>rRNA introns, odd ribosomes, and small enigmatic genomes across a large radiation of phyla.</title>
        <authorList>
            <person name="Brown C.T."/>
            <person name="Hug L.A."/>
            <person name="Thomas B.C."/>
            <person name="Sharon I."/>
            <person name="Castelle C.J."/>
            <person name="Singh A."/>
            <person name="Wilkins M.J."/>
            <person name="Williams K.H."/>
            <person name="Banfield J.F."/>
        </authorList>
    </citation>
    <scope>NUCLEOTIDE SEQUENCE [LARGE SCALE GENOMIC DNA]</scope>
</reference>
<dbReference type="EMBL" id="LCFQ01000001">
    <property type="protein sequence ID" value="KKS98992.1"/>
    <property type="molecule type" value="Genomic_DNA"/>
</dbReference>
<organism evidence="1 2">
    <name type="scientific">Candidatus Woesebacteria bacterium GW2011_GWB1_43_14</name>
    <dbReference type="NCBI Taxonomy" id="1618578"/>
    <lineage>
        <taxon>Bacteria</taxon>
        <taxon>Candidatus Woeseibacteriota</taxon>
    </lineage>
</organism>
<protein>
    <submittedName>
        <fullName evidence="1">Uncharacterized protein</fullName>
    </submittedName>
</protein>
<dbReference type="Proteomes" id="UP000034090">
    <property type="component" value="Unassembled WGS sequence"/>
</dbReference>
<proteinExistence type="predicted"/>
<gene>
    <name evidence="1" type="ORF">UV74_C0001G0102</name>
</gene>
<evidence type="ECO:0000313" key="1">
    <source>
        <dbReference type="EMBL" id="KKS98992.1"/>
    </source>
</evidence>
<comment type="caution">
    <text evidence="1">The sequence shown here is derived from an EMBL/GenBank/DDBJ whole genome shotgun (WGS) entry which is preliminary data.</text>
</comment>
<dbReference type="AlphaFoldDB" id="A0A0G1DN46"/>
<sequence length="227" mass="25793">MPKFNLPNIKDIPIFSVPDKPLINTTQDHLPIADIVDELVLFKNGAAAVVMESTSLNFGLLSDQEQEAVIAAYAALINSLSFPIQIIVRTQKKDITSYLQFLDSSYTKIQNEKLKSLMTSYRNFVSETIKTKKVLGKRFFIIIPFSQYELGAAKSFLSITRRSGPLPFTKEYVVQKAQISLFPKRDHLVRQAARLGLRLKTLTKEELVALYEDYYNPNIEKIGTDQK</sequence>
<accession>A0A0G1DN46</accession>
<name>A0A0G1DN46_9BACT</name>